<dbReference type="InterPro" id="IPR017853">
    <property type="entry name" value="GH"/>
</dbReference>
<dbReference type="EC" id="3.2.1.21" evidence="2"/>
<dbReference type="SUPFAM" id="SSF51445">
    <property type="entry name" value="(Trans)glycosidases"/>
    <property type="match status" value="1"/>
</dbReference>
<dbReference type="InterPro" id="IPR001360">
    <property type="entry name" value="Glyco_hydro_1"/>
</dbReference>
<dbReference type="KEGG" id="soy:115891434"/>
<evidence type="ECO:0000313" key="8">
    <source>
        <dbReference type="RefSeq" id="XP_030767746.1"/>
    </source>
</evidence>
<dbReference type="GeneID" id="115891434"/>
<dbReference type="Proteomes" id="UP000504635">
    <property type="component" value="Unplaced"/>
</dbReference>
<evidence type="ECO:0000256" key="4">
    <source>
        <dbReference type="ARBA" id="ARBA00023295"/>
    </source>
</evidence>
<proteinExistence type="inferred from homology"/>
<evidence type="ECO:0000256" key="3">
    <source>
        <dbReference type="ARBA" id="ARBA00022801"/>
    </source>
</evidence>
<dbReference type="PANTHER" id="PTHR10353:SF36">
    <property type="entry name" value="LP05116P"/>
    <property type="match status" value="1"/>
</dbReference>
<evidence type="ECO:0000256" key="5">
    <source>
        <dbReference type="PROSITE-ProRule" id="PRU10055"/>
    </source>
</evidence>
<dbReference type="RefSeq" id="XP_030767746.1">
    <property type="nucleotide sequence ID" value="XM_030911886.1"/>
</dbReference>
<dbReference type="PROSITE" id="PS00572">
    <property type="entry name" value="GLYCOSYL_HYDROL_F1_1"/>
    <property type="match status" value="1"/>
</dbReference>
<organism evidence="7 8">
    <name type="scientific">Sitophilus oryzae</name>
    <name type="common">Rice weevil</name>
    <name type="synonym">Curculio oryzae</name>
    <dbReference type="NCBI Taxonomy" id="7048"/>
    <lineage>
        <taxon>Eukaryota</taxon>
        <taxon>Metazoa</taxon>
        <taxon>Ecdysozoa</taxon>
        <taxon>Arthropoda</taxon>
        <taxon>Hexapoda</taxon>
        <taxon>Insecta</taxon>
        <taxon>Pterygota</taxon>
        <taxon>Neoptera</taxon>
        <taxon>Endopterygota</taxon>
        <taxon>Coleoptera</taxon>
        <taxon>Polyphaga</taxon>
        <taxon>Cucujiformia</taxon>
        <taxon>Curculionidae</taxon>
        <taxon>Dryophthorinae</taxon>
        <taxon>Sitophilus</taxon>
    </lineage>
</organism>
<dbReference type="OrthoDB" id="65569at2759"/>
<keyword evidence="4" id="KW-0326">Glycosidase</keyword>
<accession>A0A6J2YX21</accession>
<keyword evidence="7" id="KW-1185">Reference proteome</keyword>
<keyword evidence="3" id="KW-0378">Hydrolase</keyword>
<dbReference type="Gene3D" id="3.20.20.80">
    <property type="entry name" value="Glycosidases"/>
    <property type="match status" value="1"/>
</dbReference>
<sequence length="222" mass="25237">MQMSFGWFAHPIFSATGDYPDVMKSTIAARSRSQNYSTSRLPDFTPSELDSLKRSADFLGLNHYNTWMAYSKHFPVSEVSFAADKGTGLVRDPKLRDPTLAPEGFRKLLNWIKEEYGNPLVYVTENGVGDSGGSLEDQHRVTFLQEYLHALFLAVEQDGCNVQRYTVWSIMDNMEWTAGYTVKFGLYHVDFKSLRRTRTPKSSAYFFEGYCSALSDVEVSLV</sequence>
<dbReference type="GO" id="GO:0008422">
    <property type="term" value="F:beta-glucosidase activity"/>
    <property type="evidence" value="ECO:0007669"/>
    <property type="project" value="TreeGrafter"/>
</dbReference>
<dbReference type="GO" id="GO:0005975">
    <property type="term" value="P:carbohydrate metabolic process"/>
    <property type="evidence" value="ECO:0007669"/>
    <property type="project" value="InterPro"/>
</dbReference>
<gene>
    <name evidence="8" type="primary">LOC115891434</name>
</gene>
<dbReference type="InParanoid" id="A0A6J2YX21"/>
<name>A0A6J2YX21_SITOR</name>
<reference evidence="8" key="1">
    <citation type="submission" date="2025-08" db="UniProtKB">
        <authorList>
            <consortium name="RefSeq"/>
        </authorList>
    </citation>
    <scope>IDENTIFICATION</scope>
    <source>
        <tissue evidence="8">Gonads</tissue>
    </source>
</reference>
<comment type="similarity">
    <text evidence="1 6">Belongs to the glycosyl hydrolase 1 family.</text>
</comment>
<evidence type="ECO:0000313" key="7">
    <source>
        <dbReference type="Proteomes" id="UP000504635"/>
    </source>
</evidence>
<dbReference type="Pfam" id="PF00232">
    <property type="entry name" value="Glyco_hydro_1"/>
    <property type="match status" value="1"/>
</dbReference>
<protein>
    <recommendedName>
        <fullName evidence="2">beta-glucosidase</fullName>
        <ecNumber evidence="2">3.2.1.21</ecNumber>
    </recommendedName>
</protein>
<dbReference type="AlphaFoldDB" id="A0A6J2YX21"/>
<evidence type="ECO:0000256" key="6">
    <source>
        <dbReference type="RuleBase" id="RU003690"/>
    </source>
</evidence>
<evidence type="ECO:0000256" key="1">
    <source>
        <dbReference type="ARBA" id="ARBA00010838"/>
    </source>
</evidence>
<feature type="active site" description="Nucleophile" evidence="5">
    <location>
        <position position="125"/>
    </location>
</feature>
<dbReference type="PANTHER" id="PTHR10353">
    <property type="entry name" value="GLYCOSYL HYDROLASE"/>
    <property type="match status" value="1"/>
</dbReference>
<dbReference type="PRINTS" id="PR00131">
    <property type="entry name" value="GLHYDRLASE1"/>
</dbReference>
<evidence type="ECO:0000256" key="2">
    <source>
        <dbReference type="ARBA" id="ARBA00012744"/>
    </source>
</evidence>
<dbReference type="InterPro" id="IPR018120">
    <property type="entry name" value="Glyco_hydro_1_AS"/>
</dbReference>